<keyword evidence="6" id="KW-0539">Nucleus</keyword>
<keyword evidence="4 7" id="KW-0175">Coiled coil</keyword>
<keyword evidence="5" id="KW-0804">Transcription</keyword>
<organism evidence="8 9">
    <name type="scientific">Astrephomene gubernaculifera</name>
    <dbReference type="NCBI Taxonomy" id="47775"/>
    <lineage>
        <taxon>Eukaryota</taxon>
        <taxon>Viridiplantae</taxon>
        <taxon>Chlorophyta</taxon>
        <taxon>core chlorophytes</taxon>
        <taxon>Chlorophyceae</taxon>
        <taxon>CS clade</taxon>
        <taxon>Chlamydomonadales</taxon>
        <taxon>Astrephomenaceae</taxon>
        <taxon>Astrephomene</taxon>
    </lineage>
</organism>
<name>A0AAD3DUY0_9CHLO</name>
<evidence type="ECO:0000313" key="9">
    <source>
        <dbReference type="Proteomes" id="UP001054857"/>
    </source>
</evidence>
<keyword evidence="9" id="KW-1185">Reference proteome</keyword>
<evidence type="ECO:0000256" key="1">
    <source>
        <dbReference type="ARBA" id="ARBA00004123"/>
    </source>
</evidence>
<evidence type="ECO:0000256" key="7">
    <source>
        <dbReference type="SAM" id="Coils"/>
    </source>
</evidence>
<dbReference type="EMBL" id="BMAR01000017">
    <property type="protein sequence ID" value="GFR47093.1"/>
    <property type="molecule type" value="Genomic_DNA"/>
</dbReference>
<protein>
    <submittedName>
        <fullName evidence="8">Uncharacterized protein</fullName>
    </submittedName>
</protein>
<comment type="caution">
    <text evidence="8">The sequence shown here is derived from an EMBL/GenBank/DDBJ whole genome shotgun (WGS) entry which is preliminary data.</text>
</comment>
<dbReference type="GO" id="GO:0005634">
    <property type="term" value="C:nucleus"/>
    <property type="evidence" value="ECO:0007669"/>
    <property type="project" value="UniProtKB-SubCell"/>
</dbReference>
<keyword evidence="3" id="KW-0805">Transcription regulation</keyword>
<accession>A0AAD3DUY0</accession>
<reference evidence="8 9" key="1">
    <citation type="journal article" date="2021" name="Sci. Rep.">
        <title>Genome sequencing of the multicellular alga Astrephomene provides insights into convergent evolution of germ-soma differentiation.</title>
        <authorList>
            <person name="Yamashita S."/>
            <person name="Yamamoto K."/>
            <person name="Matsuzaki R."/>
            <person name="Suzuki S."/>
            <person name="Yamaguchi H."/>
            <person name="Hirooka S."/>
            <person name="Minakuchi Y."/>
            <person name="Miyagishima S."/>
            <person name="Kawachi M."/>
            <person name="Toyoda A."/>
            <person name="Nozaki H."/>
        </authorList>
    </citation>
    <scope>NUCLEOTIDE SEQUENCE [LARGE SCALE GENOMIC DNA]</scope>
    <source>
        <strain evidence="8 9">NIES-4017</strain>
    </source>
</reference>
<evidence type="ECO:0000256" key="5">
    <source>
        <dbReference type="ARBA" id="ARBA00023163"/>
    </source>
</evidence>
<comment type="similarity">
    <text evidence="2">Belongs to the Mediator complex subunit 28 family.</text>
</comment>
<proteinExistence type="inferred from homology"/>
<dbReference type="AlphaFoldDB" id="A0AAD3DUY0"/>
<dbReference type="InterPro" id="IPR021640">
    <property type="entry name" value="Mediator_Med28"/>
</dbReference>
<evidence type="ECO:0000256" key="6">
    <source>
        <dbReference type="ARBA" id="ARBA00023242"/>
    </source>
</evidence>
<sequence length="121" mass="13381">MSTQAQPQEVMEMLNTLDECVAEMLPRPNDPSSGERAADAVRTFAGAVGKIETFLKQLQQLTPPPQGPLAAQEQELANLQAELEEKDRLIAHARSQIARWQDVIQQQEQLQENTLFAGLGS</sequence>
<comment type="subcellular location">
    <subcellularLocation>
        <location evidence="1">Nucleus</location>
    </subcellularLocation>
</comment>
<evidence type="ECO:0000256" key="2">
    <source>
        <dbReference type="ARBA" id="ARBA00005571"/>
    </source>
</evidence>
<evidence type="ECO:0000256" key="3">
    <source>
        <dbReference type="ARBA" id="ARBA00023015"/>
    </source>
</evidence>
<feature type="coiled-coil region" evidence="7">
    <location>
        <begin position="69"/>
        <end position="110"/>
    </location>
</feature>
<gene>
    <name evidence="8" type="ORF">Agub_g8663</name>
</gene>
<dbReference type="Pfam" id="PF11594">
    <property type="entry name" value="Med28"/>
    <property type="match status" value="1"/>
</dbReference>
<dbReference type="Proteomes" id="UP001054857">
    <property type="component" value="Unassembled WGS sequence"/>
</dbReference>
<evidence type="ECO:0000256" key="4">
    <source>
        <dbReference type="ARBA" id="ARBA00023054"/>
    </source>
</evidence>
<evidence type="ECO:0000313" key="8">
    <source>
        <dbReference type="EMBL" id="GFR47093.1"/>
    </source>
</evidence>